<proteinExistence type="predicted"/>
<evidence type="ECO:0000256" key="1">
    <source>
        <dbReference type="SAM" id="SignalP"/>
    </source>
</evidence>
<dbReference type="RefSeq" id="WP_052698841.1">
    <property type="nucleotide sequence ID" value="NZ_CP011071.1"/>
</dbReference>
<dbReference type="STRING" id="516051.VC82_43"/>
<sequence>MAIKRIFLHLLLLLVFVISCQDKKKENTEESTTDTELVARVEYQCPMDCEDGKTYHKEGSCPVCKMALKPLEHSANCKCTDAGECKCEKGACSCKDCQEHGKKITCNLHEEGNCDCDEGACNCDSCPVHS</sequence>
<dbReference type="HOGENOM" id="CLU_139725_0_0_10"/>
<dbReference type="OrthoDB" id="1523860at2"/>
<feature type="chain" id="PRO_5002299862" description="Heavy metal binding domain-containing protein" evidence="1">
    <location>
        <begin position="21"/>
        <end position="130"/>
    </location>
</feature>
<protein>
    <recommendedName>
        <fullName evidence="2">Heavy metal binding domain-containing protein</fullName>
    </recommendedName>
</protein>
<dbReference type="EMBL" id="CP011071">
    <property type="protein sequence ID" value="AKA33735.1"/>
    <property type="molecule type" value="Genomic_DNA"/>
</dbReference>
<dbReference type="AlphaFoldDB" id="A0A0D5YN35"/>
<reference evidence="3 4" key="1">
    <citation type="submission" date="2015-03" db="EMBL/GenBank/DDBJ databases">
        <title>Complete genome sequence of Muricauda lutaonensis CC-HSB-11T, isolated from a coastal hot spring.</title>
        <authorList>
            <person name="Kim K.M."/>
        </authorList>
    </citation>
    <scope>NUCLEOTIDE SEQUENCE [LARGE SCALE GENOMIC DNA]</scope>
    <source>
        <strain evidence="3 4">CC-HSB-11</strain>
    </source>
</reference>
<evidence type="ECO:0000259" key="2">
    <source>
        <dbReference type="Pfam" id="PF19335"/>
    </source>
</evidence>
<keyword evidence="1" id="KW-0732">Signal</keyword>
<feature type="signal peptide" evidence="1">
    <location>
        <begin position="1"/>
        <end position="20"/>
    </location>
</feature>
<evidence type="ECO:0000313" key="4">
    <source>
        <dbReference type="Proteomes" id="UP000032726"/>
    </source>
</evidence>
<dbReference type="Pfam" id="PF19335">
    <property type="entry name" value="HMBD"/>
    <property type="match status" value="1"/>
</dbReference>
<gene>
    <name evidence="3" type="ORF">VC82_43</name>
</gene>
<feature type="domain" description="Heavy metal binding" evidence="2">
    <location>
        <begin position="43"/>
        <end position="70"/>
    </location>
</feature>
<dbReference type="Proteomes" id="UP000032726">
    <property type="component" value="Chromosome"/>
</dbReference>
<dbReference type="GO" id="GO:0046872">
    <property type="term" value="F:metal ion binding"/>
    <property type="evidence" value="ECO:0007669"/>
    <property type="project" value="InterPro"/>
</dbReference>
<name>A0A0D5YN35_9FLAO</name>
<dbReference type="PROSITE" id="PS51257">
    <property type="entry name" value="PROKAR_LIPOPROTEIN"/>
    <property type="match status" value="1"/>
</dbReference>
<dbReference type="InterPro" id="IPR045800">
    <property type="entry name" value="HMBD"/>
</dbReference>
<dbReference type="KEGG" id="mlt:VC82_43"/>
<organism evidence="3 4">
    <name type="scientific">Flagellimonas lutaonensis</name>
    <dbReference type="NCBI Taxonomy" id="516051"/>
    <lineage>
        <taxon>Bacteria</taxon>
        <taxon>Pseudomonadati</taxon>
        <taxon>Bacteroidota</taxon>
        <taxon>Flavobacteriia</taxon>
        <taxon>Flavobacteriales</taxon>
        <taxon>Flavobacteriaceae</taxon>
        <taxon>Flagellimonas</taxon>
    </lineage>
</organism>
<keyword evidence="4" id="KW-1185">Reference proteome</keyword>
<evidence type="ECO:0000313" key="3">
    <source>
        <dbReference type="EMBL" id="AKA33735.1"/>
    </source>
</evidence>
<accession>A0A0D5YN35</accession>